<dbReference type="Proteomes" id="UP000600026">
    <property type="component" value="Unassembled WGS sequence"/>
</dbReference>
<dbReference type="OrthoDB" id="4141202at2"/>
<dbReference type="GO" id="GO:0016740">
    <property type="term" value="F:transferase activity"/>
    <property type="evidence" value="ECO:0007669"/>
    <property type="project" value="UniProtKB-KW"/>
</dbReference>
<dbReference type="PANTHER" id="PTHR13696">
    <property type="entry name" value="P-LOOP CONTAINING NUCLEOSIDE TRIPHOSPHATE HYDROLASE"/>
    <property type="match status" value="1"/>
</dbReference>
<evidence type="ECO:0000313" key="2">
    <source>
        <dbReference type="EMBL" id="GHI90448.1"/>
    </source>
</evidence>
<dbReference type="InterPro" id="IPR050678">
    <property type="entry name" value="DNA_Partitioning_ATPase"/>
</dbReference>
<dbReference type="AlphaFoldDB" id="A0A919H4C0"/>
<keyword evidence="3" id="KW-1185">Reference proteome</keyword>
<organism evidence="2 3">
    <name type="scientific">Streptomyces xanthophaeus</name>
    <dbReference type="NCBI Taxonomy" id="67385"/>
    <lineage>
        <taxon>Bacteria</taxon>
        <taxon>Bacillati</taxon>
        <taxon>Actinomycetota</taxon>
        <taxon>Actinomycetes</taxon>
        <taxon>Kitasatosporales</taxon>
        <taxon>Streptomycetaceae</taxon>
        <taxon>Streptomyces</taxon>
    </lineage>
</organism>
<dbReference type="RefSeq" id="WP_031143075.1">
    <property type="nucleotide sequence ID" value="NZ_BNEE01000011.1"/>
</dbReference>
<dbReference type="EMBL" id="BNEE01000011">
    <property type="protein sequence ID" value="GHI90448.1"/>
    <property type="molecule type" value="Genomic_DNA"/>
</dbReference>
<dbReference type="InterPro" id="IPR027417">
    <property type="entry name" value="P-loop_NTPase"/>
</dbReference>
<dbReference type="Gene3D" id="3.40.50.300">
    <property type="entry name" value="P-loop containing nucleotide triphosphate hydrolases"/>
    <property type="match status" value="1"/>
</dbReference>
<dbReference type="CDD" id="cd02042">
    <property type="entry name" value="ParAB_family"/>
    <property type="match status" value="1"/>
</dbReference>
<dbReference type="SUPFAM" id="SSF52540">
    <property type="entry name" value="P-loop containing nucleoside triphosphate hydrolases"/>
    <property type="match status" value="1"/>
</dbReference>
<gene>
    <name evidence="2" type="primary">parA2</name>
    <name evidence="2" type="ORF">Sxan_78120</name>
</gene>
<feature type="domain" description="AAA" evidence="1">
    <location>
        <begin position="118"/>
        <end position="307"/>
    </location>
</feature>
<comment type="caution">
    <text evidence="2">The sequence shown here is derived from an EMBL/GenBank/DDBJ whole genome shotgun (WGS) entry which is preliminary data.</text>
</comment>
<dbReference type="InterPro" id="IPR025669">
    <property type="entry name" value="AAA_dom"/>
</dbReference>
<dbReference type="Pfam" id="PF13614">
    <property type="entry name" value="AAA_31"/>
    <property type="match status" value="1"/>
</dbReference>
<keyword evidence="2" id="KW-0808">Transferase</keyword>
<evidence type="ECO:0000313" key="3">
    <source>
        <dbReference type="Proteomes" id="UP000600026"/>
    </source>
</evidence>
<name>A0A919H4C0_9ACTN</name>
<dbReference type="PANTHER" id="PTHR13696:SF99">
    <property type="entry name" value="COBYRINIC ACID AC-DIAMIDE SYNTHASE"/>
    <property type="match status" value="1"/>
</dbReference>
<accession>A0A919H4C0</accession>
<evidence type="ECO:0000259" key="1">
    <source>
        <dbReference type="Pfam" id="PF13614"/>
    </source>
</evidence>
<sequence length="386" mass="42481">MTAPYDPEVREKVVAKLPASLRQELKVRAAQLGVDIQDAVTEGVHAWRADASAATPVDTSGASSFSTYLPTGLYGEFKEDCRLREVPYNQGLAQSIRLWLDTHPSPAGRRRPAHEGARRIVVCNQKGGVGKSAISNGLSQALAETGARVCVIDFDPQGHLTRHLGAEMLGIKEPSLAKHMLGEIEGRVRELLVPIEHGVFAGRLFLLPSCKDAFLLDARLATTRHVRTKETALEKALEELEEEFDYIVVDCPPSLGYTMDTALYYARTRDGEAPKTSGIVVPVQAEDTSADAYDMLSEQIEDLVDDLDIEIAQLGFVVNLYDSRKGYVVTSSLNSWKEFGDPPVITVIADLKEQREAVRVKLPLLHYAPDCEQSEAMREIARRIAA</sequence>
<reference evidence="2" key="1">
    <citation type="submission" date="2020-09" db="EMBL/GenBank/DDBJ databases">
        <title>Whole genome shotgun sequence of Streptomyces xanthophaeus NBRC 12829.</title>
        <authorList>
            <person name="Komaki H."/>
            <person name="Tamura T."/>
        </authorList>
    </citation>
    <scope>NUCLEOTIDE SEQUENCE</scope>
    <source>
        <strain evidence="2">NBRC 12829</strain>
    </source>
</reference>
<protein>
    <submittedName>
        <fullName evidence="2">Phosphopantetheine--protein transferase</fullName>
    </submittedName>
</protein>
<proteinExistence type="predicted"/>